<name>A0ABX2B837_9BACT</name>
<dbReference type="Proteomes" id="UP000820977">
    <property type="component" value="Unassembled WGS sequence"/>
</dbReference>
<sequence length="71" mass="8021">MKKEYVKPFIEVITVCTEASMMNPDSYRIYDKDGNLVGGGTIVEDEMPPDAEDEDLAGLAKRANYDPWDFD</sequence>
<keyword evidence="2" id="KW-1185">Reference proteome</keyword>
<dbReference type="RefSeq" id="WP_172345614.1">
    <property type="nucleotide sequence ID" value="NZ_CASYYZ010000048.1"/>
</dbReference>
<evidence type="ECO:0000313" key="1">
    <source>
        <dbReference type="EMBL" id="NPE26150.1"/>
    </source>
</evidence>
<accession>A0ABX2B837</accession>
<dbReference type="EMBL" id="JABKKJ010000030">
    <property type="protein sequence ID" value="NPE26150.1"/>
    <property type="molecule type" value="Genomic_DNA"/>
</dbReference>
<gene>
    <name evidence="1" type="ORF">HPS54_11625</name>
</gene>
<comment type="caution">
    <text evidence="1">The sequence shown here is derived from an EMBL/GenBank/DDBJ whole genome shotgun (WGS) entry which is preliminary data.</text>
</comment>
<evidence type="ECO:0000313" key="2">
    <source>
        <dbReference type="Proteomes" id="UP000820977"/>
    </source>
</evidence>
<organism evidence="1 2">
    <name type="scientific">Xylanibacter caecicola</name>
    <dbReference type="NCBI Taxonomy" id="2736294"/>
    <lineage>
        <taxon>Bacteria</taxon>
        <taxon>Pseudomonadati</taxon>
        <taxon>Bacteroidota</taxon>
        <taxon>Bacteroidia</taxon>
        <taxon>Bacteroidales</taxon>
        <taxon>Prevotellaceae</taxon>
        <taxon>Xylanibacter</taxon>
    </lineage>
</organism>
<protein>
    <submittedName>
        <fullName evidence="1">Uncharacterized protein</fullName>
    </submittedName>
</protein>
<proteinExistence type="predicted"/>
<reference evidence="1 2" key="1">
    <citation type="submission" date="2020-05" db="EMBL/GenBank/DDBJ databases">
        <title>Distinct polysaccharide utilization as determinants for interspecies competition between intestinal Prevotella spp.</title>
        <authorList>
            <person name="Galvez E.J.C."/>
            <person name="Iljazovic A."/>
            <person name="Strowig T."/>
        </authorList>
    </citation>
    <scope>NUCLEOTIDE SEQUENCE [LARGE SCALE GENOMIC DNA]</scope>
    <source>
        <strain evidence="1 2">PCHR</strain>
    </source>
</reference>